<proteinExistence type="predicted"/>
<dbReference type="SUPFAM" id="SSF52799">
    <property type="entry name" value="(Phosphotyrosine protein) phosphatases II"/>
    <property type="match status" value="1"/>
</dbReference>
<dbReference type="InterPro" id="IPR026893">
    <property type="entry name" value="Tyr/Ser_Pase_IphP-type"/>
</dbReference>
<evidence type="ECO:0000313" key="1">
    <source>
        <dbReference type="EMBL" id="CAK0763415.1"/>
    </source>
</evidence>
<gene>
    <name evidence="1" type="ORF">CVIRNUC_003055</name>
</gene>
<dbReference type="EMBL" id="CAUYUE010000004">
    <property type="protein sequence ID" value="CAK0763415.1"/>
    <property type="molecule type" value="Genomic_DNA"/>
</dbReference>
<sequence>MWLLRGSHDEEVRLPVPAVPFEEVAPISLPNDRVTQQLSSIRNFRDLASACTSITPGKIFRCACPYQASCGELETLLNSLGVQRLVDLRTDYEWNEDVPSQCVAAATVWKAKEIGRNIYEMEKIVDGKPDGLSIFRISLQAWKKYTRALVQRLPFHRSLPILFWLLLARLLRWKPPVPQIRDRVIRESNREGLRGMYTTVLDGFKGEIACTLRVILEAVERGEPVTFFCKLGKDRTGLISMLVLSCCGASEQDIISDYVRSRDIPDLHKDRSLKKLVGFDAKKFSQAPAHAMHAALQHLRCRYGGTRRYLAEACGFSLNEQQLLAKGLRTGVSLM</sequence>
<dbReference type="PANTHER" id="PTHR31126">
    <property type="entry name" value="TYROSINE-PROTEIN PHOSPHATASE"/>
    <property type="match status" value="1"/>
</dbReference>
<comment type="caution">
    <text evidence="1">The sequence shown here is derived from an EMBL/GenBank/DDBJ whole genome shotgun (WGS) entry which is preliminary data.</text>
</comment>
<dbReference type="Proteomes" id="UP001314263">
    <property type="component" value="Unassembled WGS sequence"/>
</dbReference>
<dbReference type="GO" id="GO:0004721">
    <property type="term" value="F:phosphoprotein phosphatase activity"/>
    <property type="evidence" value="ECO:0007669"/>
    <property type="project" value="InterPro"/>
</dbReference>
<dbReference type="PANTHER" id="PTHR31126:SF1">
    <property type="entry name" value="TYROSINE SPECIFIC PROTEIN PHOSPHATASES DOMAIN-CONTAINING PROTEIN"/>
    <property type="match status" value="1"/>
</dbReference>
<reference evidence="1 2" key="1">
    <citation type="submission" date="2023-10" db="EMBL/GenBank/DDBJ databases">
        <authorList>
            <person name="Maclean D."/>
            <person name="Macfadyen A."/>
        </authorList>
    </citation>
    <scope>NUCLEOTIDE SEQUENCE [LARGE SCALE GENOMIC DNA]</scope>
</reference>
<protein>
    <recommendedName>
        <fullName evidence="3">Tyrosine specific protein phosphatases domain-containing protein</fullName>
    </recommendedName>
</protein>
<name>A0AAV1I0J7_9CHLO</name>
<evidence type="ECO:0000313" key="2">
    <source>
        <dbReference type="Proteomes" id="UP001314263"/>
    </source>
</evidence>
<dbReference type="InterPro" id="IPR029021">
    <property type="entry name" value="Prot-tyrosine_phosphatase-like"/>
</dbReference>
<organism evidence="1 2">
    <name type="scientific">Coccomyxa viridis</name>
    <dbReference type="NCBI Taxonomy" id="1274662"/>
    <lineage>
        <taxon>Eukaryota</taxon>
        <taxon>Viridiplantae</taxon>
        <taxon>Chlorophyta</taxon>
        <taxon>core chlorophytes</taxon>
        <taxon>Trebouxiophyceae</taxon>
        <taxon>Trebouxiophyceae incertae sedis</taxon>
        <taxon>Coccomyxaceae</taxon>
        <taxon>Coccomyxa</taxon>
    </lineage>
</organism>
<evidence type="ECO:0008006" key="3">
    <source>
        <dbReference type="Google" id="ProtNLM"/>
    </source>
</evidence>
<dbReference type="Gene3D" id="3.90.190.10">
    <property type="entry name" value="Protein tyrosine phosphatase superfamily"/>
    <property type="match status" value="1"/>
</dbReference>
<dbReference type="Pfam" id="PF13350">
    <property type="entry name" value="Y_phosphatase3"/>
    <property type="match status" value="1"/>
</dbReference>
<dbReference type="AlphaFoldDB" id="A0AAV1I0J7"/>
<accession>A0AAV1I0J7</accession>
<keyword evidence="2" id="KW-1185">Reference proteome</keyword>